<proteinExistence type="predicted"/>
<evidence type="ECO:0000256" key="2">
    <source>
        <dbReference type="SAM" id="Phobius"/>
    </source>
</evidence>
<evidence type="ECO:0000256" key="1">
    <source>
        <dbReference type="SAM" id="Coils"/>
    </source>
</evidence>
<name>A0A0H5PWY6_9ZZZZ</name>
<keyword evidence="2" id="KW-1133">Transmembrane helix</keyword>
<evidence type="ECO:0000313" key="3">
    <source>
        <dbReference type="EMBL" id="CRY93695.1"/>
    </source>
</evidence>
<geneLocation type="plasmid" evidence="3">
    <name>pRGRH0048</name>
</geneLocation>
<keyword evidence="2" id="KW-0472">Membrane</keyword>
<keyword evidence="3" id="KW-0614">Plasmid</keyword>
<sequence length="195" mass="21509">MKSIEDLLYGLMAQAEDTQNAATELLAAAKSEMAAARDIRKDVMGALRSEARGEIREILKQELKGASEGLQGLSEGVREAVSSQVSLAHDTERNIRGAWWRHTLFLVLVGSLIAGGLWMFQDFAIEQAKKERAALKREITELEAQAKKLGAKTWGIELIEWRDGQRGILLPKGVHVQYTGKADDGRDAIVVTTPR</sequence>
<feature type="transmembrane region" description="Helical" evidence="2">
    <location>
        <begin position="103"/>
        <end position="120"/>
    </location>
</feature>
<keyword evidence="2" id="KW-0812">Transmembrane</keyword>
<evidence type="ECO:0008006" key="4">
    <source>
        <dbReference type="Google" id="ProtNLM"/>
    </source>
</evidence>
<reference evidence="3" key="1">
    <citation type="submission" date="2015-06" db="EMBL/GenBank/DDBJ databases">
        <authorList>
            <person name="Joergensen T."/>
        </authorList>
    </citation>
    <scope>NUCLEOTIDE SEQUENCE</scope>
    <source>
        <plasmid evidence="3">pRGRH0048</plasmid>
    </source>
</reference>
<dbReference type="EMBL" id="LN852740">
    <property type="protein sequence ID" value="CRY93695.1"/>
    <property type="molecule type" value="Genomic_DNA"/>
</dbReference>
<accession>A0A0H5PWY6</accession>
<protein>
    <recommendedName>
        <fullName evidence="4">Mobilization protein</fullName>
    </recommendedName>
</protein>
<feature type="coiled-coil region" evidence="1">
    <location>
        <begin position="125"/>
        <end position="152"/>
    </location>
</feature>
<reference evidence="3" key="2">
    <citation type="submission" date="2015-07" db="EMBL/GenBank/DDBJ databases">
        <title>Plasmids, circular viruses and viroids from rat gut.</title>
        <authorList>
            <person name="Jorgensen T.J."/>
            <person name="Hansen M.A."/>
            <person name="Xu Z."/>
            <person name="Tabak M.A."/>
            <person name="Sorensen S.J."/>
            <person name="Hansen L.H."/>
        </authorList>
    </citation>
    <scope>NUCLEOTIDE SEQUENCE</scope>
    <source>
        <plasmid evidence="3">pRGRH0048</plasmid>
    </source>
</reference>
<organism evidence="3">
    <name type="scientific">uncultured prokaryote</name>
    <dbReference type="NCBI Taxonomy" id="198431"/>
    <lineage>
        <taxon>unclassified sequences</taxon>
        <taxon>environmental samples</taxon>
    </lineage>
</organism>
<keyword evidence="1" id="KW-0175">Coiled coil</keyword>
<dbReference type="AlphaFoldDB" id="A0A0H5PWY6"/>